<evidence type="ECO:0000313" key="2">
    <source>
        <dbReference type="EMBL" id="GAH66360.1"/>
    </source>
</evidence>
<feature type="non-terminal residue" evidence="2">
    <location>
        <position position="1"/>
    </location>
</feature>
<name>X1IAP3_9ZZZZ</name>
<feature type="coiled-coil region" evidence="1">
    <location>
        <begin position="75"/>
        <end position="102"/>
    </location>
</feature>
<feature type="coiled-coil region" evidence="1">
    <location>
        <begin position="149"/>
        <end position="232"/>
    </location>
</feature>
<dbReference type="EMBL" id="BARU01033344">
    <property type="protein sequence ID" value="GAH66360.1"/>
    <property type="molecule type" value="Genomic_DNA"/>
</dbReference>
<keyword evidence="1" id="KW-0175">Coiled coil</keyword>
<evidence type="ECO:0008006" key="3">
    <source>
        <dbReference type="Google" id="ProtNLM"/>
    </source>
</evidence>
<protein>
    <recommendedName>
        <fullName evidence="3">Peptidase M23</fullName>
    </recommendedName>
</protein>
<accession>X1IAP3</accession>
<reference evidence="2" key="1">
    <citation type="journal article" date="2014" name="Front. Microbiol.">
        <title>High frequency of phylogenetically diverse reductive dehalogenase-homologous genes in deep subseafloor sedimentary metagenomes.</title>
        <authorList>
            <person name="Kawai M."/>
            <person name="Futagami T."/>
            <person name="Toyoda A."/>
            <person name="Takaki Y."/>
            <person name="Nishi S."/>
            <person name="Hori S."/>
            <person name="Arai W."/>
            <person name="Tsubouchi T."/>
            <person name="Morono Y."/>
            <person name="Uchiyama I."/>
            <person name="Ito T."/>
            <person name="Fujiyama A."/>
            <person name="Inagaki F."/>
            <person name="Takami H."/>
        </authorList>
    </citation>
    <scope>NUCLEOTIDE SEQUENCE</scope>
    <source>
        <strain evidence="2">Expedition CK06-06</strain>
    </source>
</reference>
<sequence length="259" mass="30268">ISIILMIIISLDAYGQQDVSEFQERLAKISQQIEQLRLKIEEGEEKESTTLSRLERIGFNKELIKKEIFLYAIQLKKANRELSSLNKSIPELETKLDKEKQSIEKILITTYKFGKFNFLQFMLQAENVGTLISENKNLTLLAQYQGKIISNYMKNLDQLETAEKDLQTKKKEASRLIKNAEKKRKELQAQERKNRALITEIKKNKKLHLQTLEELKVRAQQLLILIEKLLKEEISFPINLIPLYEKKGKLPWPIEGKVT</sequence>
<feature type="coiled-coil region" evidence="1">
    <location>
        <begin position="19"/>
        <end position="46"/>
    </location>
</feature>
<dbReference type="Gene3D" id="6.10.250.3150">
    <property type="match status" value="1"/>
</dbReference>
<gene>
    <name evidence="2" type="ORF">S03H2_52490</name>
</gene>
<feature type="non-terminal residue" evidence="2">
    <location>
        <position position="259"/>
    </location>
</feature>
<dbReference type="AlphaFoldDB" id="X1IAP3"/>
<proteinExistence type="predicted"/>
<comment type="caution">
    <text evidence="2">The sequence shown here is derived from an EMBL/GenBank/DDBJ whole genome shotgun (WGS) entry which is preliminary data.</text>
</comment>
<organism evidence="2">
    <name type="scientific">marine sediment metagenome</name>
    <dbReference type="NCBI Taxonomy" id="412755"/>
    <lineage>
        <taxon>unclassified sequences</taxon>
        <taxon>metagenomes</taxon>
        <taxon>ecological metagenomes</taxon>
    </lineage>
</organism>
<evidence type="ECO:0000256" key="1">
    <source>
        <dbReference type="SAM" id="Coils"/>
    </source>
</evidence>